<dbReference type="InterPro" id="IPR006059">
    <property type="entry name" value="SBP"/>
</dbReference>
<dbReference type="SUPFAM" id="SSF53850">
    <property type="entry name" value="Periplasmic binding protein-like II"/>
    <property type="match status" value="1"/>
</dbReference>
<dbReference type="PANTHER" id="PTHR43649:SF29">
    <property type="entry name" value="OSMOPROTECTIVE COMPOUNDS-BINDING PROTEIN GGTB"/>
    <property type="match status" value="1"/>
</dbReference>
<dbReference type="RefSeq" id="WP_018022994.1">
    <property type="nucleotide sequence ID" value="NZ_AQUX01000019.1"/>
</dbReference>
<reference evidence="4 5" key="1">
    <citation type="submission" date="2013-09" db="EMBL/GenBank/DDBJ databases">
        <title>Complete genome sequence of Corynebacterium doosanense CAU 212(T) (=DSM 45436(T)), isolated from activated sludge.</title>
        <authorList>
            <person name="Schaffert L."/>
            <person name="Albersmeier A."/>
            <person name="Kalinowski J."/>
            <person name="Ruckert C."/>
        </authorList>
    </citation>
    <scope>NUCLEOTIDE SEQUENCE [LARGE SCALE GENOMIC DNA]</scope>
    <source>
        <strain evidence="4 5">CAU 212</strain>
    </source>
</reference>
<dbReference type="AlphaFoldDB" id="A0A097ID28"/>
<keyword evidence="3" id="KW-0732">Signal</keyword>
<keyword evidence="2" id="KW-0813">Transport</keyword>
<dbReference type="STRING" id="558173.CDOO_00960"/>
<comment type="similarity">
    <text evidence="1">Belongs to the bacterial solute-binding protein 1 family.</text>
</comment>
<proteinExistence type="inferred from homology"/>
<dbReference type="Proteomes" id="UP000029914">
    <property type="component" value="Chromosome"/>
</dbReference>
<dbReference type="PROSITE" id="PS51257">
    <property type="entry name" value="PROKAR_LIPOPROTEIN"/>
    <property type="match status" value="1"/>
</dbReference>
<evidence type="ECO:0000256" key="3">
    <source>
        <dbReference type="SAM" id="SignalP"/>
    </source>
</evidence>
<dbReference type="HOGENOM" id="CLU_031285_3_1_11"/>
<feature type="chain" id="PRO_5038971615" evidence="3">
    <location>
        <begin position="27"/>
        <end position="454"/>
    </location>
</feature>
<dbReference type="OrthoDB" id="4393730at2"/>
<accession>A0A097ID28</accession>
<dbReference type="PANTHER" id="PTHR43649">
    <property type="entry name" value="ARABINOSE-BINDING PROTEIN-RELATED"/>
    <property type="match status" value="1"/>
</dbReference>
<dbReference type="EMBL" id="CP006764">
    <property type="protein sequence ID" value="AIT60031.1"/>
    <property type="molecule type" value="Genomic_DNA"/>
</dbReference>
<dbReference type="Gene3D" id="3.40.190.10">
    <property type="entry name" value="Periplasmic binding protein-like II"/>
    <property type="match status" value="1"/>
</dbReference>
<dbReference type="InterPro" id="IPR050490">
    <property type="entry name" value="Bact_solute-bd_prot1"/>
</dbReference>
<name>A0A097ID28_9CORY</name>
<gene>
    <name evidence="4" type="ORF">CDOO_00960</name>
</gene>
<protein>
    <submittedName>
        <fullName evidence="4">ABC transporter substrate-binding protein</fullName>
    </submittedName>
</protein>
<organism evidence="4 5">
    <name type="scientific">Corynebacterium doosanense CAU 212 = DSM 45436</name>
    <dbReference type="NCBI Taxonomy" id="558173"/>
    <lineage>
        <taxon>Bacteria</taxon>
        <taxon>Bacillati</taxon>
        <taxon>Actinomycetota</taxon>
        <taxon>Actinomycetes</taxon>
        <taxon>Mycobacteriales</taxon>
        <taxon>Corynebacteriaceae</taxon>
        <taxon>Corynebacterium</taxon>
    </lineage>
</organism>
<keyword evidence="5" id="KW-1185">Reference proteome</keyword>
<evidence type="ECO:0000313" key="5">
    <source>
        <dbReference type="Proteomes" id="UP000029914"/>
    </source>
</evidence>
<evidence type="ECO:0000256" key="2">
    <source>
        <dbReference type="ARBA" id="ARBA00022448"/>
    </source>
</evidence>
<dbReference type="KEGG" id="cdo:CDOO_00960"/>
<feature type="signal peptide" evidence="3">
    <location>
        <begin position="1"/>
        <end position="26"/>
    </location>
</feature>
<evidence type="ECO:0000313" key="4">
    <source>
        <dbReference type="EMBL" id="AIT60031.1"/>
    </source>
</evidence>
<sequence>MNTRTRRAGLASLALLGIALSGCASAGATNADAAGALTELPADEKVEIVFESYLLSNAGIWSDTINTLLDEFMAEHPNITVVGQPSDFELSDSSTGTAASVQQQLLAGDPPDIAQLAFNELDFAATTLGAQNLSALVGDEGLEEQFGGEHPYHERAQVLADWDGATYGLPYVFSTPVLWINEAQFEAAGLDPATVDLSTWDAVAAAAAQITASSGAPSLSVTCLVAGGSWCMQGLFASNGAEVLSEDRSTIGFGSDAAIDTVETFRGMFDDGILTNEASVAQYEAFAQGKTAIHVNTSGLQGAFLQGSQAGGWALSARTLPSFGDQAVVPTNSGSFLALFATDPAKQAASWELMQWMTSDRAYELISTEIGYLPLRNSLTEEGGSLYDWVEQNPLVKPNLEQLDALEPWTSYPGDSYAQVDQVLATAIEESIYYGGDAETAMTEAAERAQGLIE</sequence>
<evidence type="ECO:0000256" key="1">
    <source>
        <dbReference type="ARBA" id="ARBA00008520"/>
    </source>
</evidence>
<dbReference type="eggNOG" id="COG1653">
    <property type="taxonomic scope" value="Bacteria"/>
</dbReference>
<dbReference type="Pfam" id="PF01547">
    <property type="entry name" value="SBP_bac_1"/>
    <property type="match status" value="1"/>
</dbReference>